<dbReference type="Proteomes" id="UP000826212">
    <property type="component" value="Chromosome"/>
</dbReference>
<protein>
    <submittedName>
        <fullName evidence="1">DUF4381 domain-containing protein</fullName>
    </submittedName>
</protein>
<reference evidence="1" key="1">
    <citation type="submission" date="2021-08" db="EMBL/GenBank/DDBJ databases">
        <title>Novel anaerobic bacterium isolated from sea squirt in East Sea, Republic of Korea.</title>
        <authorList>
            <person name="Nguyen T.H."/>
            <person name="Li Z."/>
            <person name="Lee Y.-J."/>
            <person name="Ko J."/>
            <person name="Kim S.-G."/>
        </authorList>
    </citation>
    <scope>NUCLEOTIDE SEQUENCE</scope>
    <source>
        <strain evidence="1">KCTC 25031</strain>
    </source>
</reference>
<evidence type="ECO:0000313" key="1">
    <source>
        <dbReference type="EMBL" id="QZE15720.1"/>
    </source>
</evidence>
<gene>
    <name evidence="1" type="ORF">K4L44_07770</name>
</gene>
<organism evidence="1 2">
    <name type="scientific">Halosquirtibacter laminarini</name>
    <dbReference type="NCBI Taxonomy" id="3374600"/>
    <lineage>
        <taxon>Bacteria</taxon>
        <taxon>Pseudomonadati</taxon>
        <taxon>Bacteroidota</taxon>
        <taxon>Bacteroidia</taxon>
        <taxon>Marinilabiliales</taxon>
        <taxon>Prolixibacteraceae</taxon>
        <taxon>Halosquirtibacter</taxon>
    </lineage>
</organism>
<sequence length="158" mass="19071">MDKMLLQVDGITAPSPIHYSFSTIGWFVVEGVLFVILILLMGLFLRRYYRNRFRREAISFLVQMEKGFFGPKEFNQVNRYLKELIIHKYPELPIDGYYGERWYNFLTHSCKKEALLTLEEFQQIELYRRSGSTVPIDTELQKRYISFMERWILTHRIK</sequence>
<accession>A0AC61NL63</accession>
<keyword evidence="2" id="KW-1185">Reference proteome</keyword>
<name>A0AC61NL63_9BACT</name>
<dbReference type="EMBL" id="CP081303">
    <property type="protein sequence ID" value="QZE15720.1"/>
    <property type="molecule type" value="Genomic_DNA"/>
</dbReference>
<evidence type="ECO:0000313" key="2">
    <source>
        <dbReference type="Proteomes" id="UP000826212"/>
    </source>
</evidence>
<proteinExistence type="predicted"/>